<dbReference type="OrthoDB" id="6046730at2759"/>
<evidence type="ECO:0000313" key="1">
    <source>
        <dbReference type="EMBL" id="OAO14560.1"/>
    </source>
</evidence>
<protein>
    <submittedName>
        <fullName evidence="1">Uncharacterized protein</fullName>
    </submittedName>
</protein>
<name>A0A196SBX7_BLAHN</name>
<reference evidence="1 2" key="1">
    <citation type="submission" date="2016-05" db="EMBL/GenBank/DDBJ databases">
        <title>Nuclear genome of Blastocystis sp. subtype 1 NandII.</title>
        <authorList>
            <person name="Gentekaki E."/>
            <person name="Curtis B."/>
            <person name="Stairs C."/>
            <person name="Eme L."/>
            <person name="Herman E."/>
            <person name="Klimes V."/>
            <person name="Arias M.C."/>
            <person name="Elias M."/>
            <person name="Hilliou F."/>
            <person name="Klute M."/>
            <person name="Malik S.-B."/>
            <person name="Pightling A."/>
            <person name="Rachubinski R."/>
            <person name="Salas D."/>
            <person name="Schlacht A."/>
            <person name="Suga H."/>
            <person name="Archibald J."/>
            <person name="Ball S.G."/>
            <person name="Clark G."/>
            <person name="Dacks J."/>
            <person name="Van Der Giezen M."/>
            <person name="Tsaousis A."/>
            <person name="Roger A."/>
        </authorList>
    </citation>
    <scope>NUCLEOTIDE SEQUENCE [LARGE SCALE GENOMIC DNA]</scope>
    <source>
        <strain evidence="2">ATCC 50177 / NandII</strain>
    </source>
</reference>
<keyword evidence="2" id="KW-1185">Reference proteome</keyword>
<comment type="caution">
    <text evidence="1">The sequence shown here is derived from an EMBL/GenBank/DDBJ whole genome shotgun (WGS) entry which is preliminary data.</text>
</comment>
<dbReference type="Proteomes" id="UP000078348">
    <property type="component" value="Unassembled WGS sequence"/>
</dbReference>
<organism evidence="1 2">
    <name type="scientific">Blastocystis sp. subtype 1 (strain ATCC 50177 / NandII)</name>
    <dbReference type="NCBI Taxonomy" id="478820"/>
    <lineage>
        <taxon>Eukaryota</taxon>
        <taxon>Sar</taxon>
        <taxon>Stramenopiles</taxon>
        <taxon>Bigyra</taxon>
        <taxon>Opalozoa</taxon>
        <taxon>Opalinata</taxon>
        <taxon>Blastocystidae</taxon>
        <taxon>Blastocystis</taxon>
    </lineage>
</organism>
<sequence length="420" mass="47010">MVLATTFAEATTPSKHIIQENTLRNLAALQPSIRAVIFSDSPRIADHCKKHGIDVITEVPTNPYHTPLFKGMMQRIESKYRAPFYGFANGDILFPPSLVSLLEEVRRRIADHSLYDEVLLVGRRTNYPLDLDVLLPIAAAEQGAFVLAAARRGQMFQADAEDYFFFTRGAFRWAEVKDVVIGRPGYDNYLVARAVAERGRVSSVDVTNALVALHQTDDDGVKAGHRARDDHDWNLERIGDEWRDGQTWNCVFRLDEDAAGVYGLQRRYSRRGWYNDDTYDPAEMAFFAANIPRGARCLQYASTSVSGALASLCGTLTVVLWNRESYRDVQEELSALDNVRVLYGHGVPQKTRDHTLRCARKGFKKYLDVLVQLDTQFDVLINDGRCRPQLAYAISCHSAHGALTAGATLPEGGRRADVPA</sequence>
<dbReference type="EMBL" id="LXWW01000238">
    <property type="protein sequence ID" value="OAO14560.1"/>
    <property type="molecule type" value="Genomic_DNA"/>
</dbReference>
<dbReference type="AlphaFoldDB" id="A0A196SBX7"/>
<evidence type="ECO:0000313" key="2">
    <source>
        <dbReference type="Proteomes" id="UP000078348"/>
    </source>
</evidence>
<proteinExistence type="predicted"/>
<accession>A0A196SBX7</accession>
<gene>
    <name evidence="1" type="ORF">AV274_3863</name>
</gene>